<proteinExistence type="predicted"/>
<accession>A0A4Q0Y2M8</accession>
<dbReference type="Proteomes" id="UP000290191">
    <property type="component" value="Unassembled WGS sequence"/>
</dbReference>
<keyword evidence="1" id="KW-0732">Signal</keyword>
<dbReference type="EMBL" id="PDKO01000008">
    <property type="protein sequence ID" value="RXJ62501.1"/>
    <property type="molecule type" value="Genomic_DNA"/>
</dbReference>
<dbReference type="SMART" id="SM00867">
    <property type="entry name" value="YceI"/>
    <property type="match status" value="1"/>
</dbReference>
<feature type="signal peptide" evidence="1">
    <location>
        <begin position="1"/>
        <end position="20"/>
    </location>
</feature>
<dbReference type="RefSeq" id="WP_129082397.1">
    <property type="nucleotide sequence ID" value="NZ_CP041070.1"/>
</dbReference>
<name>A0A4Q0Y2M8_9BACT</name>
<gene>
    <name evidence="3" type="ORF">CRV06_10190</name>
</gene>
<comment type="caution">
    <text evidence="3">The sequence shown here is derived from an EMBL/GenBank/DDBJ whole genome shotgun (WGS) entry which is preliminary data.</text>
</comment>
<sequence>MKTKLILGLTLLFALVSANAYELNGDLNLKWTGFKTAQKVGVSGTFKNVEFKISKNDDFAEFLKSANVKIDTLSFDSGLDVRNKSIVSTLFSLKSSENILASISKVDMKNKTLTLKLTMNEVSKNVPMTYYINKGSMIAKGQIDILDYNMNDSFAKFAKACFDLHEGKSYSEVHIAFTLPFKK</sequence>
<dbReference type="STRING" id="877500.GCA_000935065_01017"/>
<dbReference type="OrthoDB" id="5292899at2"/>
<feature type="domain" description="Lipid/polyisoprenoid-binding YceI-like" evidence="2">
    <location>
        <begin position="20"/>
        <end position="182"/>
    </location>
</feature>
<keyword evidence="4" id="KW-1185">Reference proteome</keyword>
<dbReference type="SUPFAM" id="SSF101874">
    <property type="entry name" value="YceI-like"/>
    <property type="match status" value="1"/>
</dbReference>
<dbReference type="Pfam" id="PF04264">
    <property type="entry name" value="YceI"/>
    <property type="match status" value="1"/>
</dbReference>
<dbReference type="AlphaFoldDB" id="A0A4Q0Y2M8"/>
<protein>
    <recommendedName>
        <fullName evidence="2">Lipid/polyisoprenoid-binding YceI-like domain-containing protein</fullName>
    </recommendedName>
</protein>
<evidence type="ECO:0000256" key="1">
    <source>
        <dbReference type="SAM" id="SignalP"/>
    </source>
</evidence>
<dbReference type="Gene3D" id="2.40.128.110">
    <property type="entry name" value="Lipid/polyisoprenoid-binding, YceI-like"/>
    <property type="match status" value="1"/>
</dbReference>
<reference evidence="3 4" key="1">
    <citation type="submission" date="2017-10" db="EMBL/GenBank/DDBJ databases">
        <title>Genomics of the genus Arcobacter.</title>
        <authorList>
            <person name="Perez-Cataluna A."/>
            <person name="Figueras M.J."/>
        </authorList>
    </citation>
    <scope>NUCLEOTIDE SEQUENCE [LARGE SCALE GENOMIC DNA]</scope>
    <source>
        <strain evidence="3 4">DSM 24636</strain>
    </source>
</reference>
<evidence type="ECO:0000313" key="3">
    <source>
        <dbReference type="EMBL" id="RXJ62501.1"/>
    </source>
</evidence>
<dbReference type="InterPro" id="IPR036761">
    <property type="entry name" value="TTHA0802/YceI-like_sf"/>
</dbReference>
<evidence type="ECO:0000313" key="4">
    <source>
        <dbReference type="Proteomes" id="UP000290191"/>
    </source>
</evidence>
<evidence type="ECO:0000259" key="2">
    <source>
        <dbReference type="SMART" id="SM00867"/>
    </source>
</evidence>
<organism evidence="3 4">
    <name type="scientific">Halarcobacter anaerophilus</name>
    <dbReference type="NCBI Taxonomy" id="877500"/>
    <lineage>
        <taxon>Bacteria</taxon>
        <taxon>Pseudomonadati</taxon>
        <taxon>Campylobacterota</taxon>
        <taxon>Epsilonproteobacteria</taxon>
        <taxon>Campylobacterales</taxon>
        <taxon>Arcobacteraceae</taxon>
        <taxon>Halarcobacter</taxon>
    </lineage>
</organism>
<feature type="chain" id="PRO_5020990979" description="Lipid/polyisoprenoid-binding YceI-like domain-containing protein" evidence="1">
    <location>
        <begin position="21"/>
        <end position="183"/>
    </location>
</feature>
<dbReference type="InterPro" id="IPR007372">
    <property type="entry name" value="Lipid/polyisoprenoid-bd_YceI"/>
</dbReference>